<name>A0AAE0CBK7_9CHLO</name>
<feature type="compositionally biased region" description="Basic and acidic residues" evidence="1">
    <location>
        <begin position="554"/>
        <end position="568"/>
    </location>
</feature>
<accession>A0AAE0CBK7</accession>
<feature type="compositionally biased region" description="Low complexity" evidence="1">
    <location>
        <begin position="409"/>
        <end position="424"/>
    </location>
</feature>
<proteinExistence type="predicted"/>
<evidence type="ECO:0000313" key="3">
    <source>
        <dbReference type="Proteomes" id="UP001190700"/>
    </source>
</evidence>
<feature type="region of interest" description="Disordered" evidence="1">
    <location>
        <begin position="530"/>
        <end position="568"/>
    </location>
</feature>
<dbReference type="EMBL" id="LGRX02026108">
    <property type="protein sequence ID" value="KAK3251299.1"/>
    <property type="molecule type" value="Genomic_DNA"/>
</dbReference>
<comment type="caution">
    <text evidence="2">The sequence shown here is derived from an EMBL/GenBank/DDBJ whole genome shotgun (WGS) entry which is preliminary data.</text>
</comment>
<protein>
    <submittedName>
        <fullName evidence="2">Uncharacterized protein</fullName>
    </submittedName>
</protein>
<sequence>MAATRTEFFQELPERRCVEERVELEQAAYRKAASAPVCTTVQRSETGVVIRLKPHASVVASGLEECRKCLERLKRVREFNRRRREILDREAGRPVQVARTRNKEPESKKAPGPSRPWLTRGKARLASGRGRRAWLSVEGTSRRTADLEAQYKQQDRPVPLTEIERQADFHAFVQEGRSQKQSGFLEECEFSHRDEQVRGRIAAKRAAAAIQVAVYPPDFQDPGVVRQAVFTGLLADACTWPLPDSDSESETPIADLGCIMQNGDAMRVRVANGRTYDANSCVRPRLQAKTSKGTYIQQVELRVMPTIDLKVDVILGGPWLADLSPVTLDYTNWGSRSTAGGGDSGEDSPNDVVAGLASEPSSGGEALSDDPNGTLAESSSEPEPSLHLLTSDTGSDSDGFWAECPRDTGSGSDEFGAGSSGAEGSQHLERVAALAADVRPAEFVGAVEEDSSSDPLSFFASKREANGAFALLPASVCRHAIEYHAAGKPATWHAQAAAALQQGRQLVAEGRPRVKRRQVRWSDQVAVVTSPVEREPKSQAANAAPAAPPVPVLEPRERGLLTERRNKY</sequence>
<gene>
    <name evidence="2" type="ORF">CYMTET_39358</name>
</gene>
<evidence type="ECO:0000256" key="1">
    <source>
        <dbReference type="SAM" id="MobiDB-lite"/>
    </source>
</evidence>
<feature type="region of interest" description="Disordered" evidence="1">
    <location>
        <begin position="93"/>
        <end position="125"/>
    </location>
</feature>
<dbReference type="Proteomes" id="UP001190700">
    <property type="component" value="Unassembled WGS sequence"/>
</dbReference>
<dbReference type="AlphaFoldDB" id="A0AAE0CBK7"/>
<evidence type="ECO:0000313" key="2">
    <source>
        <dbReference type="EMBL" id="KAK3251299.1"/>
    </source>
</evidence>
<keyword evidence="3" id="KW-1185">Reference proteome</keyword>
<reference evidence="2 3" key="1">
    <citation type="journal article" date="2015" name="Genome Biol. Evol.">
        <title>Comparative Genomics of a Bacterivorous Green Alga Reveals Evolutionary Causalities and Consequences of Phago-Mixotrophic Mode of Nutrition.</title>
        <authorList>
            <person name="Burns J.A."/>
            <person name="Paasch A."/>
            <person name="Narechania A."/>
            <person name="Kim E."/>
        </authorList>
    </citation>
    <scope>NUCLEOTIDE SEQUENCE [LARGE SCALE GENOMIC DNA]</scope>
    <source>
        <strain evidence="2 3">PLY_AMNH</strain>
    </source>
</reference>
<feature type="region of interest" description="Disordered" evidence="1">
    <location>
        <begin position="337"/>
        <end position="424"/>
    </location>
</feature>
<organism evidence="2 3">
    <name type="scientific">Cymbomonas tetramitiformis</name>
    <dbReference type="NCBI Taxonomy" id="36881"/>
    <lineage>
        <taxon>Eukaryota</taxon>
        <taxon>Viridiplantae</taxon>
        <taxon>Chlorophyta</taxon>
        <taxon>Pyramimonadophyceae</taxon>
        <taxon>Pyramimonadales</taxon>
        <taxon>Pyramimonadaceae</taxon>
        <taxon>Cymbomonas</taxon>
    </lineage>
</organism>